<accession>A0A0E9VS75</accession>
<name>A0A0E9VS75_ANGAN</name>
<dbReference type="AlphaFoldDB" id="A0A0E9VS75"/>
<evidence type="ECO:0000256" key="1">
    <source>
        <dbReference type="SAM" id="MobiDB-lite"/>
    </source>
</evidence>
<feature type="compositionally biased region" description="Basic and acidic residues" evidence="1">
    <location>
        <begin position="8"/>
        <end position="40"/>
    </location>
</feature>
<proteinExistence type="predicted"/>
<organism evidence="2">
    <name type="scientific">Anguilla anguilla</name>
    <name type="common">European freshwater eel</name>
    <name type="synonym">Muraena anguilla</name>
    <dbReference type="NCBI Taxonomy" id="7936"/>
    <lineage>
        <taxon>Eukaryota</taxon>
        <taxon>Metazoa</taxon>
        <taxon>Chordata</taxon>
        <taxon>Craniata</taxon>
        <taxon>Vertebrata</taxon>
        <taxon>Euteleostomi</taxon>
        <taxon>Actinopterygii</taxon>
        <taxon>Neopterygii</taxon>
        <taxon>Teleostei</taxon>
        <taxon>Anguilliformes</taxon>
        <taxon>Anguillidae</taxon>
        <taxon>Anguilla</taxon>
    </lineage>
</organism>
<protein>
    <submittedName>
        <fullName evidence="2">Uncharacterized protein</fullName>
    </submittedName>
</protein>
<reference evidence="2" key="2">
    <citation type="journal article" date="2015" name="Fish Shellfish Immunol.">
        <title>Early steps in the European eel (Anguilla anguilla)-Vibrio vulnificus interaction in the gills: Role of the RtxA13 toxin.</title>
        <authorList>
            <person name="Callol A."/>
            <person name="Pajuelo D."/>
            <person name="Ebbesson L."/>
            <person name="Teles M."/>
            <person name="MacKenzie S."/>
            <person name="Amaro C."/>
        </authorList>
    </citation>
    <scope>NUCLEOTIDE SEQUENCE</scope>
</reference>
<sequence>METGRALASKEREITEAEEKGQDPEEKEVTFGFIRERCLS</sequence>
<dbReference type="EMBL" id="GBXM01027603">
    <property type="protein sequence ID" value="JAH80974.1"/>
    <property type="molecule type" value="Transcribed_RNA"/>
</dbReference>
<evidence type="ECO:0000313" key="2">
    <source>
        <dbReference type="EMBL" id="JAH80974.1"/>
    </source>
</evidence>
<feature type="region of interest" description="Disordered" evidence="1">
    <location>
        <begin position="1"/>
        <end position="40"/>
    </location>
</feature>
<reference evidence="2" key="1">
    <citation type="submission" date="2014-11" db="EMBL/GenBank/DDBJ databases">
        <authorList>
            <person name="Amaro Gonzalez C."/>
        </authorList>
    </citation>
    <scope>NUCLEOTIDE SEQUENCE</scope>
</reference>